<feature type="transmembrane region" description="Helical" evidence="1">
    <location>
        <begin position="293"/>
        <end position="315"/>
    </location>
</feature>
<dbReference type="RefSeq" id="WP_129718672.1">
    <property type="nucleotide sequence ID" value="NZ_PRLK01000003.1"/>
</dbReference>
<keyword evidence="3" id="KW-1185">Reference proteome</keyword>
<dbReference type="EMBL" id="PRLK01000003">
    <property type="protein sequence ID" value="RYC72759.1"/>
    <property type="molecule type" value="Genomic_DNA"/>
</dbReference>
<feature type="transmembrane region" description="Helical" evidence="1">
    <location>
        <begin position="83"/>
        <end position="102"/>
    </location>
</feature>
<accession>A0ABY0FIH5</accession>
<reference evidence="2 3" key="1">
    <citation type="journal article" date="2018" name="bioRxiv">
        <title>Evidence of independent acquisition and adaption of ultra-small bacteria to human hosts across the highly diverse yet reduced genomes of the phylum Saccharibacteria.</title>
        <authorList>
            <person name="McLean J.S."/>
            <person name="Bor B."/>
            <person name="To T.T."/>
            <person name="Liu Q."/>
            <person name="Kearns K.A."/>
            <person name="Solden L.M."/>
            <person name="Wrighton K.C."/>
            <person name="He X."/>
            <person name="Shi W."/>
        </authorList>
    </citation>
    <scope>NUCLEOTIDE SEQUENCE [LARGE SCALE GENOMIC DNA]</scope>
    <source>
        <strain evidence="2 3">TM7_CMJM_G6_1_HOT_870</strain>
    </source>
</reference>
<dbReference type="Proteomes" id="UP001190925">
    <property type="component" value="Unassembled WGS sequence"/>
</dbReference>
<evidence type="ECO:0000256" key="1">
    <source>
        <dbReference type="SAM" id="Phobius"/>
    </source>
</evidence>
<feature type="transmembrane region" description="Helical" evidence="1">
    <location>
        <begin position="15"/>
        <end position="34"/>
    </location>
</feature>
<feature type="transmembrane region" description="Helical" evidence="1">
    <location>
        <begin position="327"/>
        <end position="354"/>
    </location>
</feature>
<feature type="transmembrane region" description="Helical" evidence="1">
    <location>
        <begin position="156"/>
        <end position="177"/>
    </location>
</feature>
<name>A0ABY0FIH5_9BACT</name>
<keyword evidence="1" id="KW-1133">Transmembrane helix</keyword>
<gene>
    <name evidence="2" type="ORF">G6CMJM_00255</name>
</gene>
<feature type="transmembrane region" description="Helical" evidence="1">
    <location>
        <begin position="189"/>
        <end position="219"/>
    </location>
</feature>
<feature type="transmembrane region" description="Helical" evidence="1">
    <location>
        <begin position="239"/>
        <end position="272"/>
    </location>
</feature>
<organism evidence="2 3">
    <name type="scientific">Candidatus Nanogingivalis gingivitcus</name>
    <dbReference type="NCBI Taxonomy" id="2171992"/>
    <lineage>
        <taxon>Bacteria</taxon>
        <taxon>Candidatus Saccharimonadota</taxon>
        <taxon>Candidatus Nanosyncoccalia</taxon>
        <taxon>Candidatus Nanogingivales</taxon>
        <taxon>Candidatus Nanogingivalaceae</taxon>
        <taxon>Candidatus Nanogingivalis</taxon>
    </lineage>
</organism>
<evidence type="ECO:0000313" key="2">
    <source>
        <dbReference type="EMBL" id="RYC72759.1"/>
    </source>
</evidence>
<proteinExistence type="predicted"/>
<sequence length="364" mass="41305">MLFKKKKLSSNKEQIGLLYYYWIVARIFIRKNILQRWRDYKKRRPHRSFRISRKRDYARPVDLGGYWKFTKQIFSIILNHKKAFAYLVGTIVFFNIFLIGILDQNFINSLQTVISTTGDGKLFSGGWGEIGKAGLIVFSTFSTGGLVQSPNPSQQLTMFMIVLFTWLAVVQMCRDIFAGRKKISAKDALYSCGGPIIPLAVIVIVIVVQAIPLFLATIIASAAKTTSFLAGSGVEQMVFMGAIGLLATISAYWIMGSIFAMIMCTNPGIYPFQALKISGDMISQRRMMIFKRVFWALFIIALIWAIIVIPIIIIAGKLNGVMEWFKYIPIIQGSMLVVTAFSIVFFGVYVYTLYRKIIDYDRKL</sequence>
<keyword evidence="1" id="KW-0812">Transmembrane</keyword>
<protein>
    <submittedName>
        <fullName evidence="2">Uncharacterized protein</fullName>
    </submittedName>
</protein>
<keyword evidence="1" id="KW-0472">Membrane</keyword>
<comment type="caution">
    <text evidence="2">The sequence shown here is derived from an EMBL/GenBank/DDBJ whole genome shotgun (WGS) entry which is preliminary data.</text>
</comment>
<reference evidence="2 3" key="2">
    <citation type="journal article" date="2020" name="Cell Rep.">
        <title>Acquisition and Adaptation of Ultra-small Parasitic Reduced Genome Bacteria to Mammalian Hosts.</title>
        <authorList>
            <person name="McLean J.S."/>
            <person name="Bor B."/>
            <person name="Kerns K.A."/>
            <person name="Liu Q."/>
            <person name="To T.T."/>
            <person name="Solden L."/>
            <person name="Hendrickson E.L."/>
            <person name="Wrighton K."/>
            <person name="Shi W."/>
            <person name="He X."/>
        </authorList>
    </citation>
    <scope>NUCLEOTIDE SEQUENCE [LARGE SCALE GENOMIC DNA]</scope>
    <source>
        <strain evidence="2 3">TM7_CMJM_G6_1_HOT_870</strain>
    </source>
</reference>
<evidence type="ECO:0000313" key="3">
    <source>
        <dbReference type="Proteomes" id="UP001190925"/>
    </source>
</evidence>